<name>A0A6S6S9P5_9BACT</name>
<dbReference type="EMBL" id="CACVAQ010000029">
    <property type="protein sequence ID" value="CAA6799353.1"/>
    <property type="molecule type" value="Genomic_DNA"/>
</dbReference>
<accession>A0A6S6S9P5</accession>
<protein>
    <submittedName>
        <fullName evidence="1">Uncharacterized protein</fullName>
    </submittedName>
</protein>
<sequence>MFFGEKLKTPRSSNILSSNKKTINQGLTTFYLKGATKN</sequence>
<evidence type="ECO:0000313" key="1">
    <source>
        <dbReference type="EMBL" id="CAA6799353.1"/>
    </source>
</evidence>
<proteinExistence type="predicted"/>
<gene>
    <name evidence="1" type="ORF">HELGO_WM29275</name>
</gene>
<organism evidence="1">
    <name type="scientific">uncultured Aureispira sp</name>
    <dbReference type="NCBI Taxonomy" id="1331704"/>
    <lineage>
        <taxon>Bacteria</taxon>
        <taxon>Pseudomonadati</taxon>
        <taxon>Bacteroidota</taxon>
        <taxon>Saprospiria</taxon>
        <taxon>Saprospirales</taxon>
        <taxon>Saprospiraceae</taxon>
        <taxon>Aureispira</taxon>
        <taxon>environmental samples</taxon>
    </lineage>
</organism>
<dbReference type="AlphaFoldDB" id="A0A6S6S9P5"/>
<reference evidence="1" key="1">
    <citation type="submission" date="2020-01" db="EMBL/GenBank/DDBJ databases">
        <authorList>
            <person name="Meier V. D."/>
            <person name="Meier V D."/>
        </authorList>
    </citation>
    <scope>NUCLEOTIDE SEQUENCE</scope>
    <source>
        <strain evidence="1">HLG_WM_MAG_10</strain>
    </source>
</reference>